<proteinExistence type="predicted"/>
<dbReference type="Proteomes" id="UP000236370">
    <property type="component" value="Unassembled WGS sequence"/>
</dbReference>
<name>A0A2J8KVC5_PANTR</name>
<protein>
    <submittedName>
        <fullName evidence="1">DCN isoform 5</fullName>
    </submittedName>
</protein>
<accession>A0A2J8KVC5</accession>
<comment type="caution">
    <text evidence="1">The sequence shown here is derived from an EMBL/GenBank/DDBJ whole genome shotgun (WGS) entry which is preliminary data.</text>
</comment>
<feature type="non-terminal residue" evidence="1">
    <location>
        <position position="1"/>
    </location>
</feature>
<reference evidence="1 2" key="1">
    <citation type="submission" date="2017-12" db="EMBL/GenBank/DDBJ databases">
        <title>High-resolution comparative analysis of great ape genomes.</title>
        <authorList>
            <person name="Pollen A."/>
            <person name="Hastie A."/>
            <person name="Hormozdiari F."/>
            <person name="Dougherty M."/>
            <person name="Liu R."/>
            <person name="Chaisson M."/>
            <person name="Hoppe E."/>
            <person name="Hill C."/>
            <person name="Pang A."/>
            <person name="Hillier L."/>
            <person name="Baker C."/>
            <person name="Armstrong J."/>
            <person name="Shendure J."/>
            <person name="Paten B."/>
            <person name="Wilson R."/>
            <person name="Chao H."/>
            <person name="Schneider V."/>
            <person name="Ventura M."/>
            <person name="Kronenberg Z."/>
            <person name="Murali S."/>
            <person name="Gordon D."/>
            <person name="Cantsilieris S."/>
            <person name="Munson K."/>
            <person name="Nelson B."/>
            <person name="Raja A."/>
            <person name="Underwood J."/>
            <person name="Diekhans M."/>
            <person name="Fiddes I."/>
            <person name="Haussler D."/>
            <person name="Eichler E."/>
        </authorList>
    </citation>
    <scope>NUCLEOTIDE SEQUENCE [LARGE SCALE GENOMIC DNA]</scope>
    <source>
        <strain evidence="1">Yerkes chimp pedigree #C0471</strain>
    </source>
</reference>
<dbReference type="AlphaFoldDB" id="A0A2J8KVC5"/>
<organism evidence="1 2">
    <name type="scientific">Pan troglodytes</name>
    <name type="common">Chimpanzee</name>
    <dbReference type="NCBI Taxonomy" id="9598"/>
    <lineage>
        <taxon>Eukaryota</taxon>
        <taxon>Metazoa</taxon>
        <taxon>Chordata</taxon>
        <taxon>Craniata</taxon>
        <taxon>Vertebrata</taxon>
        <taxon>Euteleostomi</taxon>
        <taxon>Mammalia</taxon>
        <taxon>Eutheria</taxon>
        <taxon>Euarchontoglires</taxon>
        <taxon>Primates</taxon>
        <taxon>Haplorrhini</taxon>
        <taxon>Catarrhini</taxon>
        <taxon>Hominidae</taxon>
        <taxon>Pan</taxon>
    </lineage>
</organism>
<dbReference type="EMBL" id="NBAG03000334">
    <property type="protein sequence ID" value="PNI38967.1"/>
    <property type="molecule type" value="Genomic_DNA"/>
</dbReference>
<gene>
    <name evidence="1" type="ORF">CK820_G0035524</name>
</gene>
<sequence>DFCPPGHNTKKASYSGVSLFSNPVQYWEIQPSTFRCVYVRSAIQLGNYKKK</sequence>
<evidence type="ECO:0000313" key="1">
    <source>
        <dbReference type="EMBL" id="PNI38967.1"/>
    </source>
</evidence>
<evidence type="ECO:0000313" key="2">
    <source>
        <dbReference type="Proteomes" id="UP000236370"/>
    </source>
</evidence>